<dbReference type="AlphaFoldDB" id="A0A3E4F0E8"/>
<evidence type="ECO:0000259" key="7">
    <source>
        <dbReference type="Pfam" id="PF03711"/>
    </source>
</evidence>
<evidence type="ECO:0000313" key="9">
    <source>
        <dbReference type="EMBL" id="RGK48916.1"/>
    </source>
</evidence>
<dbReference type="RefSeq" id="WP_117495540.1">
    <property type="nucleotide sequence ID" value="NZ_QSOI01000015.1"/>
</dbReference>
<organism evidence="8 10">
    <name type="scientific">Dorea formicigenerans</name>
    <dbReference type="NCBI Taxonomy" id="39486"/>
    <lineage>
        <taxon>Bacteria</taxon>
        <taxon>Bacillati</taxon>
        <taxon>Bacillota</taxon>
        <taxon>Clostridia</taxon>
        <taxon>Lachnospirales</taxon>
        <taxon>Lachnospiraceae</taxon>
        <taxon>Dorea</taxon>
    </lineage>
</organism>
<dbReference type="Pfam" id="PF03711">
    <property type="entry name" value="OKR_DC_1_C"/>
    <property type="match status" value="1"/>
</dbReference>
<evidence type="ECO:0000313" key="10">
    <source>
        <dbReference type="Proteomes" id="UP000260664"/>
    </source>
</evidence>
<evidence type="ECO:0000256" key="2">
    <source>
        <dbReference type="ARBA" id="ARBA00010671"/>
    </source>
</evidence>
<evidence type="ECO:0000256" key="5">
    <source>
        <dbReference type="ARBA" id="ARBA00023239"/>
    </source>
</evidence>
<dbReference type="InterPro" id="IPR008286">
    <property type="entry name" value="Prn/Lys/Arg_de-COase_C"/>
</dbReference>
<evidence type="ECO:0000313" key="8">
    <source>
        <dbReference type="EMBL" id="RGI82317.1"/>
    </source>
</evidence>
<sequence>MATIYEKLKAYSDSDYYGFHMPGHKRKMHMSWDVDPYTVDITEIEGFDDLHHAEGILKEAQERAARIYHADETHFLVNGSTVGILSAIAGVTNKGDQILVARNCHKSVYHAIYMNELNPVYLYPRFDSELQLNIEISAEDVRRALNRYPQIRAVMIVSPTYDGIVSDVVEIAKAAHEKGLPLIVDEAHGAHFGFHPYFPENANQKGADIVIHSVHKTLPAFTQTALLHMNGKLVNREKVRRYLHMLQSSSPSYILMAGIDQCMEMLDHHCEEVFDLYVERLKRCREELGKCEHIRLAETEHYDKSKLVLSVAGLTKGLADTYGAEATGIQLQEDLLNQYHLQMEMAAGTYVIAMTSVGDTDEGMKRLIKAIYELDKKYKPLQGAYNTVDSDIVPEEIKKSQKKEKNYDIEPGHLPQAEVIYSPAQVIGMKDAGADGFQFVPLTQSEGYISAEYAYLYPPGIPMLVPGERITAQIREHFQWYMERTYEIQGVEKEGYIEVWTHG</sequence>
<dbReference type="EMBL" id="QSQQ01000006">
    <property type="protein sequence ID" value="RGK48916.1"/>
    <property type="molecule type" value="Genomic_DNA"/>
</dbReference>
<feature type="domain" description="Orn/Lys/Arg decarboxylases family 1 pyridoxal-P attachment site" evidence="6">
    <location>
        <begin position="4"/>
        <end position="306"/>
    </location>
</feature>
<reference evidence="10 11" key="1">
    <citation type="submission" date="2018-08" db="EMBL/GenBank/DDBJ databases">
        <title>A genome reference for cultivated species of the human gut microbiota.</title>
        <authorList>
            <person name="Zou Y."/>
            <person name="Xue W."/>
            <person name="Luo G."/>
        </authorList>
    </citation>
    <scope>NUCLEOTIDE SEQUENCE [LARGE SCALE GENOMIC DNA]</scope>
    <source>
        <strain evidence="9 11">TF11-11</strain>
        <strain evidence="8 10">TM09-19AC</strain>
    </source>
</reference>
<protein>
    <submittedName>
        <fullName evidence="8">Aminotransferase class I/II-fold pyridoxal phosphate-dependent enzyme</fullName>
    </submittedName>
</protein>
<evidence type="ECO:0000313" key="11">
    <source>
        <dbReference type="Proteomes" id="UP000261208"/>
    </source>
</evidence>
<evidence type="ECO:0000256" key="1">
    <source>
        <dbReference type="ARBA" id="ARBA00001933"/>
    </source>
</evidence>
<comment type="similarity">
    <text evidence="2">Belongs to the Orn/Lys/Arg decarboxylase class-I family.</text>
</comment>
<comment type="cofactor">
    <cofactor evidence="1">
        <name>pyridoxal 5'-phosphate</name>
        <dbReference type="ChEBI" id="CHEBI:597326"/>
    </cofactor>
</comment>
<dbReference type="GO" id="GO:0016831">
    <property type="term" value="F:carboxy-lyase activity"/>
    <property type="evidence" value="ECO:0007669"/>
    <property type="project" value="UniProtKB-KW"/>
</dbReference>
<dbReference type="Pfam" id="PF01276">
    <property type="entry name" value="OKR_DC_1"/>
    <property type="match status" value="1"/>
</dbReference>
<dbReference type="InterPro" id="IPR052357">
    <property type="entry name" value="Orn_Lys_Arg_decarboxylase-I"/>
</dbReference>
<proteinExistence type="inferred from homology"/>
<keyword evidence="8" id="KW-0032">Aminotransferase</keyword>
<dbReference type="SUPFAM" id="SSF53383">
    <property type="entry name" value="PLP-dependent transferases"/>
    <property type="match status" value="1"/>
</dbReference>
<dbReference type="InterPro" id="IPR000310">
    <property type="entry name" value="Orn/Lys/Arg_deCO2ase_major_dom"/>
</dbReference>
<keyword evidence="8" id="KW-0808">Transferase</keyword>
<dbReference type="Gene3D" id="3.40.640.10">
    <property type="entry name" value="Type I PLP-dependent aspartate aminotransferase-like (Major domain)"/>
    <property type="match status" value="1"/>
</dbReference>
<dbReference type="Gene3D" id="3.90.105.10">
    <property type="entry name" value="Molybdopterin biosynthesis moea protein, domain 2"/>
    <property type="match status" value="1"/>
</dbReference>
<dbReference type="InterPro" id="IPR015424">
    <property type="entry name" value="PyrdxlP-dep_Trfase"/>
</dbReference>
<feature type="domain" description="Orn/Lys/Arg decarboxylase C-terminal" evidence="7">
    <location>
        <begin position="434"/>
        <end position="482"/>
    </location>
</feature>
<dbReference type="PANTHER" id="PTHR43277:SF3">
    <property type="entry name" value="DECARBOXYLASE, PUTATIVE-RELATED"/>
    <property type="match status" value="1"/>
</dbReference>
<keyword evidence="5" id="KW-0456">Lyase</keyword>
<gene>
    <name evidence="9" type="ORF">DXD10_06305</name>
    <name evidence="8" type="ORF">DXD84_11545</name>
</gene>
<dbReference type="Proteomes" id="UP000261208">
    <property type="component" value="Unassembled WGS sequence"/>
</dbReference>
<comment type="caution">
    <text evidence="8">The sequence shown here is derived from an EMBL/GenBank/DDBJ whole genome shotgun (WGS) entry which is preliminary data.</text>
</comment>
<dbReference type="InterPro" id="IPR015421">
    <property type="entry name" value="PyrdxlP-dep_Trfase_major"/>
</dbReference>
<dbReference type="Proteomes" id="UP000260664">
    <property type="component" value="Unassembled WGS sequence"/>
</dbReference>
<evidence type="ECO:0000256" key="4">
    <source>
        <dbReference type="ARBA" id="ARBA00022898"/>
    </source>
</evidence>
<evidence type="ECO:0000259" key="6">
    <source>
        <dbReference type="Pfam" id="PF01276"/>
    </source>
</evidence>
<keyword evidence="4" id="KW-0663">Pyridoxal phosphate</keyword>
<dbReference type="EMBL" id="QSOI01000015">
    <property type="protein sequence ID" value="RGI82317.1"/>
    <property type="molecule type" value="Genomic_DNA"/>
</dbReference>
<dbReference type="PANTHER" id="PTHR43277">
    <property type="entry name" value="ARGININE DECARBOXYLASE"/>
    <property type="match status" value="1"/>
</dbReference>
<keyword evidence="3" id="KW-0210">Decarboxylase</keyword>
<accession>A0A3E4F0E8</accession>
<evidence type="ECO:0000256" key="3">
    <source>
        <dbReference type="ARBA" id="ARBA00022793"/>
    </source>
</evidence>
<dbReference type="GO" id="GO:0008483">
    <property type="term" value="F:transaminase activity"/>
    <property type="evidence" value="ECO:0007669"/>
    <property type="project" value="UniProtKB-KW"/>
</dbReference>
<name>A0A3E4F0E8_9FIRM</name>